<evidence type="ECO:0000256" key="13">
    <source>
        <dbReference type="RuleBase" id="RU004516"/>
    </source>
</evidence>
<dbReference type="FunFam" id="3.20.10.10:FF:000002">
    <property type="entry name" value="D-alanine aminotransferase"/>
    <property type="match status" value="1"/>
</dbReference>
<dbReference type="PANTHER" id="PTHR42743">
    <property type="entry name" value="AMINO-ACID AMINOTRANSFERASE"/>
    <property type="match status" value="1"/>
</dbReference>
<evidence type="ECO:0000256" key="7">
    <source>
        <dbReference type="ARBA" id="ARBA00013053"/>
    </source>
</evidence>
<evidence type="ECO:0000256" key="9">
    <source>
        <dbReference type="ARBA" id="ARBA00048212"/>
    </source>
</evidence>
<dbReference type="Gene3D" id="3.30.470.10">
    <property type="match status" value="1"/>
</dbReference>
<dbReference type="EMBL" id="JACHBX010000001">
    <property type="protein sequence ID" value="MBB6132444.1"/>
    <property type="molecule type" value="Genomic_DNA"/>
</dbReference>
<organism evidence="14 15">
    <name type="scientific">Massilia aurea</name>
    <dbReference type="NCBI Taxonomy" id="373040"/>
    <lineage>
        <taxon>Bacteria</taxon>
        <taxon>Pseudomonadati</taxon>
        <taxon>Pseudomonadota</taxon>
        <taxon>Betaproteobacteria</taxon>
        <taxon>Burkholderiales</taxon>
        <taxon>Oxalobacteraceae</taxon>
        <taxon>Telluria group</taxon>
        <taxon>Massilia</taxon>
    </lineage>
</organism>
<comment type="catalytic activity">
    <reaction evidence="10">
        <text>L-isoleucine + 2-oxoglutarate = (S)-3-methyl-2-oxopentanoate + L-glutamate</text>
        <dbReference type="Rhea" id="RHEA:24801"/>
        <dbReference type="ChEBI" id="CHEBI:16810"/>
        <dbReference type="ChEBI" id="CHEBI:29985"/>
        <dbReference type="ChEBI" id="CHEBI:35146"/>
        <dbReference type="ChEBI" id="CHEBI:58045"/>
        <dbReference type="EC" id="2.6.1.42"/>
    </reaction>
</comment>
<dbReference type="PANTHER" id="PTHR42743:SF11">
    <property type="entry name" value="AMINODEOXYCHORISMATE LYASE"/>
    <property type="match status" value="1"/>
</dbReference>
<name>A0A7W9U840_9BURK</name>
<dbReference type="InterPro" id="IPR018300">
    <property type="entry name" value="Aminotrans_IV_CS"/>
</dbReference>
<dbReference type="NCBIfam" id="NF009896">
    <property type="entry name" value="PRK13356.1"/>
    <property type="match status" value="1"/>
</dbReference>
<keyword evidence="14" id="KW-0032">Aminotransferase</keyword>
<comment type="pathway">
    <text evidence="5">Amino-acid biosynthesis; L-leucine biosynthesis; L-leucine from 3-methyl-2-oxobutanoate: step 4/4.</text>
</comment>
<dbReference type="CDD" id="cd00449">
    <property type="entry name" value="PLPDE_IV"/>
    <property type="match status" value="1"/>
</dbReference>
<proteinExistence type="inferred from homology"/>
<comment type="pathway">
    <text evidence="4">Amino-acid biosynthesis; L-valine biosynthesis; L-valine from pyruvate: step 4/4.</text>
</comment>
<comment type="catalytic activity">
    <reaction evidence="9">
        <text>L-valine + 2-oxoglutarate = 3-methyl-2-oxobutanoate + L-glutamate</text>
        <dbReference type="Rhea" id="RHEA:24813"/>
        <dbReference type="ChEBI" id="CHEBI:11851"/>
        <dbReference type="ChEBI" id="CHEBI:16810"/>
        <dbReference type="ChEBI" id="CHEBI:29985"/>
        <dbReference type="ChEBI" id="CHEBI:57762"/>
        <dbReference type="EC" id="2.6.1.42"/>
    </reaction>
</comment>
<evidence type="ECO:0000256" key="2">
    <source>
        <dbReference type="ARBA" id="ARBA00003109"/>
    </source>
</evidence>
<evidence type="ECO:0000256" key="12">
    <source>
        <dbReference type="RuleBase" id="RU004106"/>
    </source>
</evidence>
<comment type="function">
    <text evidence="2">Acts on leucine, isoleucine and valine.</text>
</comment>
<dbReference type="AlphaFoldDB" id="A0A7W9U840"/>
<comment type="caution">
    <text evidence="14">The sequence shown here is derived from an EMBL/GenBank/DDBJ whole genome shotgun (WGS) entry which is preliminary data.</text>
</comment>
<keyword evidence="15" id="KW-1185">Reference proteome</keyword>
<evidence type="ECO:0000256" key="11">
    <source>
        <dbReference type="ARBA" id="ARBA00049229"/>
    </source>
</evidence>
<evidence type="ECO:0000313" key="14">
    <source>
        <dbReference type="EMBL" id="MBB6132444.1"/>
    </source>
</evidence>
<sequence>MALLVPELPVLAAGRGQGNPATLDWICNVAVTKETMYLTYFNGQWAEGNVPLYGAMDHSLWLGSSVFDGARSLAGKLPDLRPHLERVISSAEKLGLACPLSVDEMEALVHEGVAKFAPDAELYVRPLVFGTEGFLIPVAEKSQFALTLFDAPLPPFVGFSAGLSTMRRPQPSMAPTDAKASALYANSTRAMREVKARGFEQAIMLDGEGHVAEFGASNLFLVTADGKVVTPRLNGTFLAGITRARVMALLAGVGIEVEERTVDEAELRTAREIFSTGNYGKVTPCTRYEDHVLEVGPVASQARELYMAFTQAA</sequence>
<evidence type="ECO:0000256" key="1">
    <source>
        <dbReference type="ARBA" id="ARBA00001933"/>
    </source>
</evidence>
<dbReference type="GO" id="GO:0008652">
    <property type="term" value="P:amino acid biosynthetic process"/>
    <property type="evidence" value="ECO:0007669"/>
    <property type="project" value="UniProtKB-ARBA"/>
</dbReference>
<evidence type="ECO:0000256" key="10">
    <source>
        <dbReference type="ARBA" id="ARBA00048798"/>
    </source>
</evidence>
<keyword evidence="8 13" id="KW-0663">Pyridoxal phosphate</keyword>
<comment type="catalytic activity">
    <reaction evidence="11">
        <text>L-leucine + 2-oxoglutarate = 4-methyl-2-oxopentanoate + L-glutamate</text>
        <dbReference type="Rhea" id="RHEA:18321"/>
        <dbReference type="ChEBI" id="CHEBI:16810"/>
        <dbReference type="ChEBI" id="CHEBI:17865"/>
        <dbReference type="ChEBI" id="CHEBI:29985"/>
        <dbReference type="ChEBI" id="CHEBI:57427"/>
        <dbReference type="EC" id="2.6.1.42"/>
    </reaction>
</comment>
<evidence type="ECO:0000256" key="6">
    <source>
        <dbReference type="ARBA" id="ARBA00009320"/>
    </source>
</evidence>
<evidence type="ECO:0000256" key="3">
    <source>
        <dbReference type="ARBA" id="ARBA00004824"/>
    </source>
</evidence>
<dbReference type="GO" id="GO:0004084">
    <property type="term" value="F:branched-chain-amino-acid transaminase activity"/>
    <property type="evidence" value="ECO:0007669"/>
    <property type="project" value="UniProtKB-EC"/>
</dbReference>
<dbReference type="InterPro" id="IPR036038">
    <property type="entry name" value="Aminotransferase-like"/>
</dbReference>
<dbReference type="Proteomes" id="UP000540787">
    <property type="component" value="Unassembled WGS sequence"/>
</dbReference>
<comment type="pathway">
    <text evidence="3">Amino-acid biosynthesis; L-isoleucine biosynthesis; L-isoleucine from 2-oxobutanoate: step 4/4.</text>
</comment>
<protein>
    <recommendedName>
        <fullName evidence="7">branched-chain-amino-acid transaminase</fullName>
        <ecNumber evidence="7">2.6.1.42</ecNumber>
    </recommendedName>
</protein>
<dbReference type="InterPro" id="IPR043132">
    <property type="entry name" value="BCAT-like_C"/>
</dbReference>
<accession>A0A7W9U840</accession>
<dbReference type="GO" id="GO:0046394">
    <property type="term" value="P:carboxylic acid biosynthetic process"/>
    <property type="evidence" value="ECO:0007669"/>
    <property type="project" value="UniProtKB-ARBA"/>
</dbReference>
<evidence type="ECO:0000256" key="4">
    <source>
        <dbReference type="ARBA" id="ARBA00004931"/>
    </source>
</evidence>
<evidence type="ECO:0000313" key="15">
    <source>
        <dbReference type="Proteomes" id="UP000540787"/>
    </source>
</evidence>
<dbReference type="InterPro" id="IPR043131">
    <property type="entry name" value="BCAT-like_N"/>
</dbReference>
<comment type="cofactor">
    <cofactor evidence="1 13">
        <name>pyridoxal 5'-phosphate</name>
        <dbReference type="ChEBI" id="CHEBI:597326"/>
    </cofactor>
</comment>
<dbReference type="InterPro" id="IPR050571">
    <property type="entry name" value="Class-IV_PLP-Dep_Aminotrnsfr"/>
</dbReference>
<dbReference type="GO" id="GO:0005829">
    <property type="term" value="C:cytosol"/>
    <property type="evidence" value="ECO:0007669"/>
    <property type="project" value="TreeGrafter"/>
</dbReference>
<comment type="similarity">
    <text evidence="6 12">Belongs to the class-IV pyridoxal-phosphate-dependent aminotransferase family.</text>
</comment>
<dbReference type="SUPFAM" id="SSF56752">
    <property type="entry name" value="D-aminoacid aminotransferase-like PLP-dependent enzymes"/>
    <property type="match status" value="1"/>
</dbReference>
<dbReference type="Gene3D" id="3.20.10.10">
    <property type="entry name" value="D-amino Acid Aminotransferase, subunit A, domain 2"/>
    <property type="match status" value="1"/>
</dbReference>
<reference evidence="14 15" key="1">
    <citation type="submission" date="2020-08" db="EMBL/GenBank/DDBJ databases">
        <title>The Agave Microbiome: Exploring the role of microbial communities in plant adaptations to desert environments.</title>
        <authorList>
            <person name="Partida-Martinez L.P."/>
        </authorList>
    </citation>
    <scope>NUCLEOTIDE SEQUENCE [LARGE SCALE GENOMIC DNA]</scope>
    <source>
        <strain evidence="14 15">AT3.2</strain>
    </source>
</reference>
<evidence type="ECO:0000256" key="8">
    <source>
        <dbReference type="ARBA" id="ARBA00022898"/>
    </source>
</evidence>
<evidence type="ECO:0000256" key="5">
    <source>
        <dbReference type="ARBA" id="ARBA00005072"/>
    </source>
</evidence>
<gene>
    <name evidence="14" type="ORF">HD842_000555</name>
</gene>
<dbReference type="Pfam" id="PF01063">
    <property type="entry name" value="Aminotran_4"/>
    <property type="match status" value="1"/>
</dbReference>
<dbReference type="PROSITE" id="PS00770">
    <property type="entry name" value="AA_TRANSFER_CLASS_4"/>
    <property type="match status" value="1"/>
</dbReference>
<dbReference type="InterPro" id="IPR001544">
    <property type="entry name" value="Aminotrans_IV"/>
</dbReference>
<dbReference type="EC" id="2.6.1.42" evidence="7"/>
<keyword evidence="14" id="KW-0808">Transferase</keyword>